<name>A0A0B7AIS4_9EUPU</name>
<feature type="non-terminal residue" evidence="1">
    <location>
        <position position="287"/>
    </location>
</feature>
<gene>
    <name evidence="1" type="primary">ORF122516</name>
</gene>
<dbReference type="AlphaFoldDB" id="A0A0B7AIS4"/>
<dbReference type="GO" id="GO:0006370">
    <property type="term" value="P:7-methylguanosine mRNA capping"/>
    <property type="evidence" value="ECO:0007669"/>
    <property type="project" value="TreeGrafter"/>
</dbReference>
<dbReference type="GO" id="GO:0005634">
    <property type="term" value="C:nucleus"/>
    <property type="evidence" value="ECO:0007669"/>
    <property type="project" value="TreeGrafter"/>
</dbReference>
<dbReference type="EMBL" id="HACG01033888">
    <property type="protein sequence ID" value="CEK80753.1"/>
    <property type="molecule type" value="Transcribed_RNA"/>
</dbReference>
<proteinExistence type="predicted"/>
<reference evidence="1" key="1">
    <citation type="submission" date="2014-12" db="EMBL/GenBank/DDBJ databases">
        <title>Insight into the proteome of Arion vulgaris.</title>
        <authorList>
            <person name="Aradska J."/>
            <person name="Bulat T."/>
            <person name="Smidak R."/>
            <person name="Sarate P."/>
            <person name="Gangsoo J."/>
            <person name="Sialana F."/>
            <person name="Bilban M."/>
            <person name="Lubec G."/>
        </authorList>
    </citation>
    <scope>NUCLEOTIDE SEQUENCE</scope>
    <source>
        <tissue evidence="1">Skin</tissue>
    </source>
</reference>
<dbReference type="PANTHER" id="PTHR16121">
    <property type="entry name" value="CAP-SPECIFIC MRNA (NUCLEOSIDE-2'-O-)-METHYLTRANSFERASE 1-RELATED"/>
    <property type="match status" value="1"/>
</dbReference>
<dbReference type="GO" id="GO:0005737">
    <property type="term" value="C:cytoplasm"/>
    <property type="evidence" value="ECO:0007669"/>
    <property type="project" value="TreeGrafter"/>
</dbReference>
<dbReference type="Gene3D" id="3.40.50.12760">
    <property type="match status" value="1"/>
</dbReference>
<feature type="non-terminal residue" evidence="1">
    <location>
        <position position="1"/>
    </location>
</feature>
<accession>A0A0B7AIS4</accession>
<evidence type="ECO:0000313" key="1">
    <source>
        <dbReference type="EMBL" id="CEK80753.1"/>
    </source>
</evidence>
<protein>
    <submittedName>
        <fullName evidence="1">Uncharacterized protein</fullName>
    </submittedName>
</protein>
<dbReference type="GO" id="GO:0004483">
    <property type="term" value="F:methyltransferase cap1 activity"/>
    <property type="evidence" value="ECO:0007669"/>
    <property type="project" value="TreeGrafter"/>
</dbReference>
<sequence>KVHVTKPATSKSGNSETYLVCLNFKKNVSEETLWKLLDLTVYNNKADSSLTFLKEIPVDFLQEHLLCCQNFTRWQMQTIKHNLELYDDKRPEMQYRLEEMQELALGKFVTLTGVCHIHHYRALAESYRKNSALSLKDMSWSQQTHTRPDWHHKNLKGTFHLRQNLSNMSWEERIMLMDVRDNLQPNMSLQSSCSIQDDDEVIEWLVVGTGRNLSLIENSRLCSLDLMKDLTLLMTNLDFQRYRQSLYMEHAAMLGKMLFDLVGDSSTCTSANTSRSVIYLISSKQEK</sequence>
<organism evidence="1">
    <name type="scientific">Arion vulgaris</name>
    <dbReference type="NCBI Taxonomy" id="1028688"/>
    <lineage>
        <taxon>Eukaryota</taxon>
        <taxon>Metazoa</taxon>
        <taxon>Spiralia</taxon>
        <taxon>Lophotrochozoa</taxon>
        <taxon>Mollusca</taxon>
        <taxon>Gastropoda</taxon>
        <taxon>Heterobranchia</taxon>
        <taxon>Euthyneura</taxon>
        <taxon>Panpulmonata</taxon>
        <taxon>Eupulmonata</taxon>
        <taxon>Stylommatophora</taxon>
        <taxon>Helicina</taxon>
        <taxon>Arionoidea</taxon>
        <taxon>Arionidae</taxon>
        <taxon>Arion</taxon>
    </lineage>
</organism>
<dbReference type="PANTHER" id="PTHR16121:SF2">
    <property type="entry name" value="CAP-SPECIFIC MRNA (NUCLEOSIDE-2'-O-)-METHYLTRANSFERASE 2"/>
    <property type="match status" value="1"/>
</dbReference>
<dbReference type="InterPro" id="IPR050851">
    <property type="entry name" value="mRNA_Cap_2O-Ribose_MeTrfase"/>
</dbReference>